<dbReference type="EMBL" id="JAFFPU010000060">
    <property type="protein sequence ID" value="MBM9578540.1"/>
    <property type="molecule type" value="Genomic_DNA"/>
</dbReference>
<dbReference type="InterPro" id="IPR001584">
    <property type="entry name" value="Integrase_cat-core"/>
</dbReference>
<organism evidence="2 3">
    <name type="scientific">Leptospira ainlahdjerensis</name>
    <dbReference type="NCBI Taxonomy" id="2810033"/>
    <lineage>
        <taxon>Bacteria</taxon>
        <taxon>Pseudomonadati</taxon>
        <taxon>Spirochaetota</taxon>
        <taxon>Spirochaetia</taxon>
        <taxon>Leptospirales</taxon>
        <taxon>Leptospiraceae</taxon>
        <taxon>Leptospira</taxon>
    </lineage>
</organism>
<name>A0ABS2UHZ3_9LEPT</name>
<feature type="non-terminal residue" evidence="2">
    <location>
        <position position="121"/>
    </location>
</feature>
<dbReference type="RefSeq" id="WP_205280541.1">
    <property type="nucleotide sequence ID" value="NZ_JAFFPU010000060.1"/>
</dbReference>
<sequence length="121" mass="14034">LLLLHMDTTILRVQDGAKVYIHFIMDNFSRTILGWKASLEWNSKMAMLNLREVCEKFNLFQKPIQLLCDDGSENAGEVDVFLRSPGLFIEKLIAQVDITFSNSMIEAVNKKMKYEFLFPKK</sequence>
<dbReference type="InterPro" id="IPR012337">
    <property type="entry name" value="RNaseH-like_sf"/>
</dbReference>
<dbReference type="Proteomes" id="UP000724686">
    <property type="component" value="Unassembled WGS sequence"/>
</dbReference>
<dbReference type="InterPro" id="IPR036397">
    <property type="entry name" value="RNaseH_sf"/>
</dbReference>
<comment type="caution">
    <text evidence="2">The sequence shown here is derived from an EMBL/GenBank/DDBJ whole genome shotgun (WGS) entry which is preliminary data.</text>
</comment>
<reference evidence="2 3" key="1">
    <citation type="submission" date="2021-02" db="EMBL/GenBank/DDBJ databases">
        <title>Leptospira ainlahdjerensis sp. nov., Leptospira ainazelensis sp. nov., Leptospira abararensis sp. nov. and Leptospira chreensis sp. nov., four new species isolated from water sources in Algeria.</title>
        <authorList>
            <person name="Amara Korba A."/>
            <person name="Kainiu M."/>
            <person name="Vincent A.T."/>
            <person name="Mariet J.-F."/>
            <person name="Veyrier F.J."/>
            <person name="Goarant C."/>
            <person name="Picardeau M."/>
        </authorList>
    </citation>
    <scope>NUCLEOTIDE SEQUENCE [LARGE SCALE GENOMIC DNA]</scope>
    <source>
        <strain evidence="2 3">201903070</strain>
    </source>
</reference>
<evidence type="ECO:0000313" key="2">
    <source>
        <dbReference type="EMBL" id="MBM9578540.1"/>
    </source>
</evidence>
<evidence type="ECO:0000313" key="3">
    <source>
        <dbReference type="Proteomes" id="UP000724686"/>
    </source>
</evidence>
<keyword evidence="3" id="KW-1185">Reference proteome</keyword>
<evidence type="ECO:0000259" key="1">
    <source>
        <dbReference type="PROSITE" id="PS50994"/>
    </source>
</evidence>
<dbReference type="SUPFAM" id="SSF53098">
    <property type="entry name" value="Ribonuclease H-like"/>
    <property type="match status" value="1"/>
</dbReference>
<dbReference type="Pfam" id="PF00665">
    <property type="entry name" value="rve"/>
    <property type="match status" value="1"/>
</dbReference>
<gene>
    <name evidence="2" type="ORF">JWG45_15440</name>
</gene>
<feature type="domain" description="Integrase catalytic" evidence="1">
    <location>
        <begin position="1"/>
        <end position="121"/>
    </location>
</feature>
<dbReference type="Gene3D" id="3.30.420.10">
    <property type="entry name" value="Ribonuclease H-like superfamily/Ribonuclease H"/>
    <property type="match status" value="1"/>
</dbReference>
<proteinExistence type="predicted"/>
<protein>
    <submittedName>
        <fullName evidence="2">DDE-type integrase/transposase/recombinase</fullName>
    </submittedName>
</protein>
<feature type="non-terminal residue" evidence="2">
    <location>
        <position position="1"/>
    </location>
</feature>
<dbReference type="PROSITE" id="PS50994">
    <property type="entry name" value="INTEGRASE"/>
    <property type="match status" value="1"/>
</dbReference>
<accession>A0ABS2UHZ3</accession>